<evidence type="ECO:0000256" key="2">
    <source>
        <dbReference type="PROSITE-ProRule" id="PRU01240"/>
    </source>
</evidence>
<dbReference type="Pfam" id="PF18962">
    <property type="entry name" value="Por_Secre_tail"/>
    <property type="match status" value="1"/>
</dbReference>
<name>A0A1Q5ZYV2_9SPHI</name>
<keyword evidence="6" id="KW-1185">Reference proteome</keyword>
<keyword evidence="2" id="KW-0645">Protease</keyword>
<evidence type="ECO:0008006" key="7">
    <source>
        <dbReference type="Google" id="ProtNLM"/>
    </source>
</evidence>
<evidence type="ECO:0000259" key="3">
    <source>
        <dbReference type="Pfam" id="PF00082"/>
    </source>
</evidence>
<dbReference type="EMBL" id="MPPL01000001">
    <property type="protein sequence ID" value="OKS86950.1"/>
    <property type="molecule type" value="Genomic_DNA"/>
</dbReference>
<accession>A0A1Q5ZYV2</accession>
<gene>
    <name evidence="5" type="ORF">RG47T_2408</name>
</gene>
<dbReference type="PANTHER" id="PTHR43399">
    <property type="entry name" value="SUBTILISIN-RELATED"/>
    <property type="match status" value="1"/>
</dbReference>
<protein>
    <recommendedName>
        <fullName evidence="7">Peptidase S8/S53 domain-containing protein</fullName>
    </recommendedName>
</protein>
<dbReference type="AlphaFoldDB" id="A0A1Q5ZYV2"/>
<feature type="domain" description="Peptidase S8/S53" evidence="3">
    <location>
        <begin position="236"/>
        <end position="449"/>
    </location>
</feature>
<dbReference type="OrthoDB" id="9792152at2"/>
<feature type="active site" description="Charge relay system" evidence="2">
    <location>
        <position position="239"/>
    </location>
</feature>
<dbReference type="PROSITE" id="PS51892">
    <property type="entry name" value="SUBTILASE"/>
    <property type="match status" value="1"/>
</dbReference>
<dbReference type="Gene3D" id="3.40.50.200">
    <property type="entry name" value="Peptidase S8/S53 domain"/>
    <property type="match status" value="1"/>
</dbReference>
<dbReference type="InterPro" id="IPR026444">
    <property type="entry name" value="Secre_tail"/>
</dbReference>
<feature type="domain" description="Secretion system C-terminal sorting" evidence="4">
    <location>
        <begin position="863"/>
        <end position="925"/>
    </location>
</feature>
<dbReference type="Proteomes" id="UP000186720">
    <property type="component" value="Unassembled WGS sequence"/>
</dbReference>
<feature type="active site" description="Charge relay system" evidence="2">
    <location>
        <position position="396"/>
    </location>
</feature>
<dbReference type="STRING" id="1302689.RG47T_2408"/>
<evidence type="ECO:0000256" key="1">
    <source>
        <dbReference type="ARBA" id="ARBA00011073"/>
    </source>
</evidence>
<evidence type="ECO:0000313" key="5">
    <source>
        <dbReference type="EMBL" id="OKS86950.1"/>
    </source>
</evidence>
<dbReference type="PANTHER" id="PTHR43399:SF4">
    <property type="entry name" value="CELL WALL-ASSOCIATED PROTEASE"/>
    <property type="match status" value="1"/>
</dbReference>
<organism evidence="5 6">
    <name type="scientific">Mucilaginibacter polytrichastri</name>
    <dbReference type="NCBI Taxonomy" id="1302689"/>
    <lineage>
        <taxon>Bacteria</taxon>
        <taxon>Pseudomonadati</taxon>
        <taxon>Bacteroidota</taxon>
        <taxon>Sphingobacteriia</taxon>
        <taxon>Sphingobacteriales</taxon>
        <taxon>Sphingobacteriaceae</taxon>
        <taxon>Mucilaginibacter</taxon>
    </lineage>
</organism>
<reference evidence="5 6" key="1">
    <citation type="submission" date="2016-11" db="EMBL/GenBank/DDBJ databases">
        <title>Whole Genome Sequencing of Mucilaginibacter polytrichastri RG4-7(T) isolated from the moss sample.</title>
        <authorList>
            <person name="Li Y."/>
        </authorList>
    </citation>
    <scope>NUCLEOTIDE SEQUENCE [LARGE SCALE GENOMIC DNA]</scope>
    <source>
        <strain evidence="5 6">RG4-7</strain>
    </source>
</reference>
<dbReference type="SUPFAM" id="SSF49785">
    <property type="entry name" value="Galactose-binding domain-like"/>
    <property type="match status" value="1"/>
</dbReference>
<evidence type="ECO:0000313" key="6">
    <source>
        <dbReference type="Proteomes" id="UP000186720"/>
    </source>
</evidence>
<dbReference type="NCBIfam" id="TIGR04183">
    <property type="entry name" value="Por_Secre_tail"/>
    <property type="match status" value="1"/>
</dbReference>
<dbReference type="Gene3D" id="2.60.120.380">
    <property type="match status" value="1"/>
</dbReference>
<dbReference type="RefSeq" id="WP_074489630.1">
    <property type="nucleotide sequence ID" value="NZ_FPAM01000005.1"/>
</dbReference>
<dbReference type="InterPro" id="IPR008979">
    <property type="entry name" value="Galactose-bd-like_sf"/>
</dbReference>
<comment type="similarity">
    <text evidence="1 2">Belongs to the peptidase S8 family.</text>
</comment>
<keyword evidence="2" id="KW-0378">Hydrolase</keyword>
<feature type="active site" description="Charge relay system" evidence="2">
    <location>
        <position position="217"/>
    </location>
</feature>
<dbReference type="InterPro" id="IPR036852">
    <property type="entry name" value="Peptidase_S8/S53_dom_sf"/>
</dbReference>
<evidence type="ECO:0000259" key="4">
    <source>
        <dbReference type="Pfam" id="PF18962"/>
    </source>
</evidence>
<dbReference type="SUPFAM" id="SSF52743">
    <property type="entry name" value="Subtilisin-like"/>
    <property type="match status" value="1"/>
</dbReference>
<proteinExistence type="inferred from homology"/>
<dbReference type="GO" id="GO:0006508">
    <property type="term" value="P:proteolysis"/>
    <property type="evidence" value="ECO:0007669"/>
    <property type="project" value="UniProtKB-KW"/>
</dbReference>
<dbReference type="InterPro" id="IPR000209">
    <property type="entry name" value="Peptidase_S8/S53_dom"/>
</dbReference>
<dbReference type="InterPro" id="IPR051048">
    <property type="entry name" value="Peptidase_S8/S53_subtilisin"/>
</dbReference>
<dbReference type="Pfam" id="PF00082">
    <property type="entry name" value="Peptidase_S8"/>
    <property type="match status" value="1"/>
</dbReference>
<sequence length="934" mass="101635">MIKKILFLIIFICYCKLAWAQKVISDKIISNIYQATSINKLQSSNKLNYYLVKFKEPKYFNVKNAHLVKRISYNHYIVSSTNAILPNENTISIAPANASWKASDNLLQLWQKHPGSNAIIEVAVNTKTDSVINDIKIYGNITTQAGNVITINIGFQNLAGLLQQPYITFANTARKPHEELAISDIDLGANNIGAIADSYADINGTGINVSVKEDKYDDDLDLLGRSFNSFPTAGITSGHATTMATLIGGNGNSYIKGSGAAPKARFTSSNFANLMPDSIATFKSYHISVQNHSYGTGIENYYGTEAVAYDKQINENDSIIHVFSSGNVGTSTPETGLYNGIAGFANLSGSFKQAKNVLVVGGTGRTNLPEDLSSAGPAYDGRIKPELVADGEDGTSGAAALVSGTVALLQQSYQKQFHQLPSAALIKSVLINSADDIGAPNVDYKTGYGKLNALEALRTINEVRFVKGTVSNQQQMDYTITVPAGCSTFKISLAWNDLPAALNAPTALINDLDLTVTTPAGEIVLPWALSIYPAADSLAKPAQRQRDAINNTEQITLQNPIAGNYILHVKGSNIPAGTQTFYAAYQAIIADHFEWIYPSGNNALFADDDNYIRWQNSFNTSSGKLSVSYDHGATWKPVSDITLKNNYYTWTTPDVFTTAILKMDINGQPQMSKEFSLSKPLNLNVGYNCTTGTLLHWALQPGSKGYNIYTIKNNSLQQLTTTTDTTVIIPIQQQSTSYFAVSAIGDGFEGIKSYTIDANNQGVGCYIKTLLANLANNTILLNLQIGSIVNLKSIAWEKMTGPDLYTTLGTTPITSTALAYNFTDANPKKGIQYYRATLTTGDNQIIYSDIASIIFLQSSQFTVYPNPVSTQLTILSGDINNYDFKLYDINGRVSFDKSITELQNKIPLNVMPGVYVYVISLNGKILYKGKLIKI</sequence>
<keyword evidence="2" id="KW-0720">Serine protease</keyword>
<comment type="caution">
    <text evidence="5">The sequence shown here is derived from an EMBL/GenBank/DDBJ whole genome shotgun (WGS) entry which is preliminary data.</text>
</comment>
<dbReference type="GO" id="GO:0004252">
    <property type="term" value="F:serine-type endopeptidase activity"/>
    <property type="evidence" value="ECO:0007669"/>
    <property type="project" value="UniProtKB-UniRule"/>
</dbReference>